<proteinExistence type="predicted"/>
<dbReference type="InterPro" id="IPR026634">
    <property type="entry name" value="TPST-like"/>
</dbReference>
<sequence>MSDEHSRCSNGSSAGLQCSPWGEHQLVFVGGLHRSGTTLLGQLIGGSDNGTSLSGTGVYMDEGQHLQDVYPTGLDLGGVSRWAQSPGAHLTHKDAQRTPQAAMRLWEAWSPHWDLSRRILVEKSPPNLVRTSYLRELFPGAKFVLIMRHPVSQALAVWKWEKRLLVRYGVTFNWLIEHWLDAHEAMREDIAGRDDILLLNYEHLMTSPRSEFLRLASFLGLQGGLDGVEAVRPETQSRYADLWARLERGGGRPEFGDGFGGSLRRNLTRVTMPVQGWLIRRLYADRVKSFGYDISRPTSPPAGMNAD</sequence>
<dbReference type="PANTHER" id="PTHR12788">
    <property type="entry name" value="PROTEIN-TYROSINE SULFOTRANSFERASE 2"/>
    <property type="match status" value="1"/>
</dbReference>
<name>A0ABW4L166_9MICO</name>
<evidence type="ECO:0000313" key="3">
    <source>
        <dbReference type="Proteomes" id="UP001597277"/>
    </source>
</evidence>
<gene>
    <name evidence="2" type="ORF">ACFSE6_06005</name>
</gene>
<accession>A0ABW4L166</accession>
<evidence type="ECO:0000256" key="1">
    <source>
        <dbReference type="ARBA" id="ARBA00022679"/>
    </source>
</evidence>
<keyword evidence="3" id="KW-1185">Reference proteome</keyword>
<dbReference type="EC" id="2.8.2.-" evidence="2"/>
<dbReference type="InterPro" id="IPR027417">
    <property type="entry name" value="P-loop_NTPase"/>
</dbReference>
<dbReference type="PANTHER" id="PTHR12788:SF10">
    <property type="entry name" value="PROTEIN-TYROSINE SULFOTRANSFERASE"/>
    <property type="match status" value="1"/>
</dbReference>
<protein>
    <submittedName>
        <fullName evidence="2">Sulfotransferase family protein</fullName>
        <ecNumber evidence="2">2.8.2.-</ecNumber>
    </submittedName>
</protein>
<dbReference type="EMBL" id="JBHUEE010000002">
    <property type="protein sequence ID" value="MFD1717378.1"/>
    <property type="molecule type" value="Genomic_DNA"/>
</dbReference>
<dbReference type="Gene3D" id="3.40.50.300">
    <property type="entry name" value="P-loop containing nucleotide triphosphate hydrolases"/>
    <property type="match status" value="1"/>
</dbReference>
<comment type="caution">
    <text evidence="2">The sequence shown here is derived from an EMBL/GenBank/DDBJ whole genome shotgun (WGS) entry which is preliminary data.</text>
</comment>
<organism evidence="2 3">
    <name type="scientific">Georgenia deserti</name>
    <dbReference type="NCBI Taxonomy" id="2093781"/>
    <lineage>
        <taxon>Bacteria</taxon>
        <taxon>Bacillati</taxon>
        <taxon>Actinomycetota</taxon>
        <taxon>Actinomycetes</taxon>
        <taxon>Micrococcales</taxon>
        <taxon>Bogoriellaceae</taxon>
        <taxon>Georgenia</taxon>
    </lineage>
</organism>
<dbReference type="Proteomes" id="UP001597277">
    <property type="component" value="Unassembled WGS sequence"/>
</dbReference>
<dbReference type="GO" id="GO:0016740">
    <property type="term" value="F:transferase activity"/>
    <property type="evidence" value="ECO:0007669"/>
    <property type="project" value="UniProtKB-KW"/>
</dbReference>
<dbReference type="RefSeq" id="WP_388003493.1">
    <property type="nucleotide sequence ID" value="NZ_JBHUEE010000002.1"/>
</dbReference>
<evidence type="ECO:0000313" key="2">
    <source>
        <dbReference type="EMBL" id="MFD1717378.1"/>
    </source>
</evidence>
<keyword evidence="1 2" id="KW-0808">Transferase</keyword>
<dbReference type="Pfam" id="PF13469">
    <property type="entry name" value="Sulfotransfer_3"/>
    <property type="match status" value="1"/>
</dbReference>
<dbReference type="SUPFAM" id="SSF52540">
    <property type="entry name" value="P-loop containing nucleoside triphosphate hydrolases"/>
    <property type="match status" value="1"/>
</dbReference>
<reference evidence="3" key="1">
    <citation type="journal article" date="2019" name="Int. J. Syst. Evol. Microbiol.">
        <title>The Global Catalogue of Microorganisms (GCM) 10K type strain sequencing project: providing services to taxonomists for standard genome sequencing and annotation.</title>
        <authorList>
            <consortium name="The Broad Institute Genomics Platform"/>
            <consortium name="The Broad Institute Genome Sequencing Center for Infectious Disease"/>
            <person name="Wu L."/>
            <person name="Ma J."/>
        </authorList>
    </citation>
    <scope>NUCLEOTIDE SEQUENCE [LARGE SCALE GENOMIC DNA]</scope>
    <source>
        <strain evidence="3">JCM 17130</strain>
    </source>
</reference>